<dbReference type="FunFam" id="3.30.1360.40:FF:000001">
    <property type="entry name" value="Ribosome-recycling factor"/>
    <property type="match status" value="1"/>
</dbReference>
<comment type="caution">
    <text evidence="8">The sequence shown here is derived from an EMBL/GenBank/DDBJ whole genome shotgun (WGS) entry which is preliminary data.</text>
</comment>
<dbReference type="PANTHER" id="PTHR20982">
    <property type="entry name" value="RIBOSOME RECYCLING FACTOR"/>
    <property type="match status" value="1"/>
</dbReference>
<dbReference type="GO" id="GO:0005737">
    <property type="term" value="C:cytoplasm"/>
    <property type="evidence" value="ECO:0007669"/>
    <property type="project" value="UniProtKB-SubCell"/>
</dbReference>
<evidence type="ECO:0000256" key="2">
    <source>
        <dbReference type="ARBA" id="ARBA00005912"/>
    </source>
</evidence>
<comment type="subcellular location">
    <subcellularLocation>
        <location evidence="1 5">Cytoplasm</location>
    </subcellularLocation>
</comment>
<proteinExistence type="inferred from homology"/>
<dbReference type="HAMAP" id="MF_00040">
    <property type="entry name" value="RRF"/>
    <property type="match status" value="1"/>
</dbReference>
<evidence type="ECO:0000256" key="3">
    <source>
        <dbReference type="ARBA" id="ARBA00022490"/>
    </source>
</evidence>
<gene>
    <name evidence="5" type="primary">frr</name>
    <name evidence="8" type="ORF">FXF47_08140</name>
</gene>
<name>A0A5D0MFH7_9BACT</name>
<keyword evidence="4 5" id="KW-0648">Protein biosynthesis</keyword>
<keyword evidence="6" id="KW-0175">Coiled coil</keyword>
<evidence type="ECO:0000256" key="1">
    <source>
        <dbReference type="ARBA" id="ARBA00004496"/>
    </source>
</evidence>
<evidence type="ECO:0000256" key="6">
    <source>
        <dbReference type="SAM" id="Coils"/>
    </source>
</evidence>
<dbReference type="CDD" id="cd00520">
    <property type="entry name" value="RRF"/>
    <property type="match status" value="1"/>
</dbReference>
<evidence type="ECO:0000256" key="4">
    <source>
        <dbReference type="ARBA" id="ARBA00022917"/>
    </source>
</evidence>
<reference evidence="8" key="1">
    <citation type="submission" date="2019-08" db="EMBL/GenBank/DDBJ databases">
        <title>Genomic characterization of a novel candidate phylum (ARYD3) from a high temperature, high salinity tertiary oil reservoir in north central Oklahoma, USA.</title>
        <authorList>
            <person name="Youssef N.H."/>
            <person name="Yadav A."/>
            <person name="Elshahed M.S."/>
        </authorList>
    </citation>
    <scope>NUCLEOTIDE SEQUENCE [LARGE SCALE GENOMIC DNA]</scope>
    <source>
        <strain evidence="8">ARYD3</strain>
    </source>
</reference>
<protein>
    <recommendedName>
        <fullName evidence="5">Ribosome-recycling factor</fullName>
        <shortName evidence="5">RRF</shortName>
    </recommendedName>
    <alternativeName>
        <fullName evidence="5">Ribosome-releasing factor</fullName>
    </alternativeName>
</protein>
<sequence length="185" mass="21437">MQDEILKKTKKKMDKTIKVLKEELKTIRTGRASSNIFDNVYIDYYGQKTPLSQAATISVQDPQNILVKPFDPSVVEEVEKAILSSDLGLNPLVEDNVVRVPIPSLTEQRRKEYANQAKNYAEEAKIAIRNIRRDIKKEIEEMGESGEVPEDYEHRLLDDLQEITDEYTEQIDELLEKKRNKIMEV</sequence>
<dbReference type="GO" id="GO:0043023">
    <property type="term" value="F:ribosomal large subunit binding"/>
    <property type="evidence" value="ECO:0007669"/>
    <property type="project" value="TreeGrafter"/>
</dbReference>
<dbReference type="InterPro" id="IPR036191">
    <property type="entry name" value="RRF_sf"/>
</dbReference>
<feature type="coiled-coil region" evidence="6">
    <location>
        <begin position="110"/>
        <end position="184"/>
    </location>
</feature>
<dbReference type="InterPro" id="IPR002661">
    <property type="entry name" value="Ribosome_recyc_fac"/>
</dbReference>
<dbReference type="Pfam" id="PF01765">
    <property type="entry name" value="RRF"/>
    <property type="match status" value="1"/>
</dbReference>
<feature type="domain" description="Ribosome recycling factor" evidence="7">
    <location>
        <begin position="20"/>
        <end position="183"/>
    </location>
</feature>
<dbReference type="Gene3D" id="1.10.132.20">
    <property type="entry name" value="Ribosome-recycling factor"/>
    <property type="match status" value="1"/>
</dbReference>
<accession>A0A5D0MFH7</accession>
<dbReference type="GO" id="GO:0006415">
    <property type="term" value="P:translational termination"/>
    <property type="evidence" value="ECO:0007669"/>
    <property type="project" value="UniProtKB-UniRule"/>
</dbReference>
<evidence type="ECO:0000313" key="9">
    <source>
        <dbReference type="Proteomes" id="UP000324143"/>
    </source>
</evidence>
<comment type="similarity">
    <text evidence="2 5">Belongs to the RRF family.</text>
</comment>
<keyword evidence="9" id="KW-1185">Reference proteome</keyword>
<dbReference type="AlphaFoldDB" id="A0A5D0MFH7"/>
<keyword evidence="3 5" id="KW-0963">Cytoplasm</keyword>
<evidence type="ECO:0000313" key="8">
    <source>
        <dbReference type="EMBL" id="TYB30655.1"/>
    </source>
</evidence>
<dbReference type="PANTHER" id="PTHR20982:SF3">
    <property type="entry name" value="MITOCHONDRIAL RIBOSOME RECYCLING FACTOR PSEUDO 1"/>
    <property type="match status" value="1"/>
</dbReference>
<dbReference type="EMBL" id="VSIX01000091">
    <property type="protein sequence ID" value="TYB30655.1"/>
    <property type="molecule type" value="Genomic_DNA"/>
</dbReference>
<evidence type="ECO:0000256" key="5">
    <source>
        <dbReference type="HAMAP-Rule" id="MF_00040"/>
    </source>
</evidence>
<dbReference type="Proteomes" id="UP000324143">
    <property type="component" value="Unassembled WGS sequence"/>
</dbReference>
<evidence type="ECO:0000259" key="7">
    <source>
        <dbReference type="Pfam" id="PF01765"/>
    </source>
</evidence>
<organism evidence="8 9">
    <name type="scientific">Candidatus Mcinerneyibacterium aminivorans</name>
    <dbReference type="NCBI Taxonomy" id="2703815"/>
    <lineage>
        <taxon>Bacteria</taxon>
        <taxon>Candidatus Macinerneyibacteriota</taxon>
        <taxon>Candidatus Mcinerneyibacteria</taxon>
        <taxon>Candidatus Mcinerneyibacteriales</taxon>
        <taxon>Candidatus Mcinerneyibacteriaceae</taxon>
        <taxon>Candidatus Mcinerneyibacterium</taxon>
    </lineage>
</organism>
<dbReference type="NCBIfam" id="TIGR00496">
    <property type="entry name" value="frr"/>
    <property type="match status" value="1"/>
</dbReference>
<dbReference type="FunFam" id="1.10.132.20:FF:000001">
    <property type="entry name" value="Ribosome-recycling factor"/>
    <property type="match status" value="1"/>
</dbReference>
<comment type="function">
    <text evidence="5">Responsible for the release of ribosomes from messenger RNA at the termination of protein biosynthesis. May increase the efficiency of translation by recycling ribosomes from one round of translation to another.</text>
</comment>
<dbReference type="SUPFAM" id="SSF55194">
    <property type="entry name" value="Ribosome recycling factor, RRF"/>
    <property type="match status" value="1"/>
</dbReference>
<dbReference type="InterPro" id="IPR023584">
    <property type="entry name" value="Ribosome_recyc_fac_dom"/>
</dbReference>
<dbReference type="Gene3D" id="3.30.1360.40">
    <property type="match status" value="1"/>
</dbReference>